<dbReference type="InterPro" id="IPR014027">
    <property type="entry name" value="UDP-Glc/GDP-Man_DH_C"/>
</dbReference>
<dbReference type="Proteomes" id="UP000009079">
    <property type="component" value="Chromosome"/>
</dbReference>
<dbReference type="InterPro" id="IPR014026">
    <property type="entry name" value="UDP-Glc/GDP-Man_DH_dimer"/>
</dbReference>
<dbReference type="InterPro" id="IPR028359">
    <property type="entry name" value="UDP_ManNAc/GlcNAc_DH"/>
</dbReference>
<proteinExistence type="inferred from homology"/>
<name>C6A098_THESM</name>
<protein>
    <recommendedName>
        <fullName evidence="2">UDP-N-acetyl-D-mannosamine dehydrogenase</fullName>
        <ecNumber evidence="1">1.1.1.336</ecNumber>
    </recommendedName>
    <alternativeName>
        <fullName evidence="5">UDP-ManNAc 6-dehydrogenase</fullName>
    </alternativeName>
</protein>
<dbReference type="GeneID" id="8097046"/>
<accession>C6A098</accession>
<dbReference type="GO" id="GO:0000271">
    <property type="term" value="P:polysaccharide biosynthetic process"/>
    <property type="evidence" value="ECO:0007669"/>
    <property type="project" value="InterPro"/>
</dbReference>
<evidence type="ECO:0000256" key="7">
    <source>
        <dbReference type="PIRNR" id="PIRNR000124"/>
    </source>
</evidence>
<dbReference type="Pfam" id="PF03721">
    <property type="entry name" value="UDPG_MGDP_dh_N"/>
    <property type="match status" value="1"/>
</dbReference>
<evidence type="ECO:0000256" key="6">
    <source>
        <dbReference type="ARBA" id="ARBA00049130"/>
    </source>
</evidence>
<dbReference type="KEGG" id="tsi:TSIB_2032"/>
<dbReference type="eggNOG" id="arCOG00252">
    <property type="taxonomic scope" value="Archaea"/>
</dbReference>
<dbReference type="RefSeq" id="WP_015850295.1">
    <property type="nucleotide sequence ID" value="NC_012883.1"/>
</dbReference>
<dbReference type="SUPFAM" id="SSF51735">
    <property type="entry name" value="NAD(P)-binding Rossmann-fold domains"/>
    <property type="match status" value="1"/>
</dbReference>
<dbReference type="PANTHER" id="PTHR43491">
    <property type="entry name" value="UDP-N-ACETYL-D-MANNOSAMINE DEHYDROGENASE"/>
    <property type="match status" value="1"/>
</dbReference>
<dbReference type="PIRSF" id="PIRSF500136">
    <property type="entry name" value="UDP_ManNAc_DH"/>
    <property type="match status" value="1"/>
</dbReference>
<sequence>MKLLGLNREEVKRAFKEGEFTVAVYGLGKMGLPLAAAFAEHGANVIGVDINEKVVESINSGTNHINEEPGLSELVERNVKAGKLKATTDGVWAAKQADVMIIIVPTLTDDRGNLKLDPVYDVAHKIAKGLEKGDIVITEATMPPGTTESLIPILEESGLKLGEFGLAHAPERTMSGTAIRDITGQYPKIVGASDEKTLEAVIGIYETINKKGVIPMSSIKAAEAVKVFEGVYRDVNIALANELALWCEEHGLDALEIFKAANTQPYCHLHMPGAGVGGHCIPIYPWFVINLVKKTNPRLIKTAREINDFMPHHVVELSIKGLNEVGKSLKGSNVLVLGLTFRGGVREFTKSPAILIIKELKEWGAKVYAYDPVCTPEDAERFGVEWKEDFKDIDAIIIVTDHKEFRDLDLEGIAKQVRNKVIIDGRNVLDAEKVIKLGFIYFRVGRSHS</sequence>
<evidence type="ECO:0000313" key="10">
    <source>
        <dbReference type="Proteomes" id="UP000009079"/>
    </source>
</evidence>
<reference evidence="9 10" key="1">
    <citation type="journal article" date="2009" name="Appl. Environ. Microbiol.">
        <title>Metabolic versatility and indigenous origin of the archaeon Thermococcus sibiricus, isolated from a siberian oil reservoir, as revealed by genome analysis.</title>
        <authorList>
            <person name="Mardanov A.V."/>
            <person name="Ravin N.V."/>
            <person name="Svetlitchnyi V.A."/>
            <person name="Beletsky A.V."/>
            <person name="Miroshnichenko M.L."/>
            <person name="Bonch-Osmolovskaya E.A."/>
            <person name="Skryabin K.G."/>
        </authorList>
    </citation>
    <scope>NUCLEOTIDE SEQUENCE [LARGE SCALE GENOMIC DNA]</scope>
    <source>
        <strain evidence="10">DSM 12597 / MM 739</strain>
    </source>
</reference>
<dbReference type="NCBIfam" id="TIGR03026">
    <property type="entry name" value="NDP-sugDHase"/>
    <property type="match status" value="1"/>
</dbReference>
<dbReference type="GO" id="GO:0051287">
    <property type="term" value="F:NAD binding"/>
    <property type="evidence" value="ECO:0007669"/>
    <property type="project" value="InterPro"/>
</dbReference>
<dbReference type="InterPro" id="IPR017476">
    <property type="entry name" value="UDP-Glc/GDP-Man"/>
</dbReference>
<comment type="similarity">
    <text evidence="7">Belongs to the UDP-glucose/GDP-mannose dehydrogenase family.</text>
</comment>
<keyword evidence="3" id="KW-0560">Oxidoreductase</keyword>
<comment type="catalytic activity">
    <reaction evidence="6">
        <text>UDP-N-acetyl-alpha-D-mannosamine + 2 NAD(+) + H2O = UDP-N-acetyl-alpha-D-mannosaminouronate + 2 NADH + 3 H(+)</text>
        <dbReference type="Rhea" id="RHEA:25780"/>
        <dbReference type="ChEBI" id="CHEBI:15377"/>
        <dbReference type="ChEBI" id="CHEBI:15378"/>
        <dbReference type="ChEBI" id="CHEBI:57540"/>
        <dbReference type="ChEBI" id="CHEBI:57945"/>
        <dbReference type="ChEBI" id="CHEBI:68623"/>
        <dbReference type="ChEBI" id="CHEBI:70731"/>
        <dbReference type="EC" id="1.1.1.336"/>
    </reaction>
</comment>
<dbReference type="EC" id="1.1.1.336" evidence="1"/>
<dbReference type="SUPFAM" id="SSF48179">
    <property type="entry name" value="6-phosphogluconate dehydrogenase C-terminal domain-like"/>
    <property type="match status" value="1"/>
</dbReference>
<dbReference type="InterPro" id="IPR036291">
    <property type="entry name" value="NAD(P)-bd_dom_sf"/>
</dbReference>
<dbReference type="PIRSF" id="PIRSF000124">
    <property type="entry name" value="UDPglc_GDPman_dh"/>
    <property type="match status" value="1"/>
</dbReference>
<evidence type="ECO:0000256" key="1">
    <source>
        <dbReference type="ARBA" id="ARBA00012935"/>
    </source>
</evidence>
<keyword evidence="10" id="KW-1185">Reference proteome</keyword>
<dbReference type="AlphaFoldDB" id="C6A098"/>
<organism evidence="9 10">
    <name type="scientific">Thermococcus sibiricus (strain DSM 12597 / MM 739)</name>
    <dbReference type="NCBI Taxonomy" id="604354"/>
    <lineage>
        <taxon>Archaea</taxon>
        <taxon>Methanobacteriati</taxon>
        <taxon>Methanobacteriota</taxon>
        <taxon>Thermococci</taxon>
        <taxon>Thermococcales</taxon>
        <taxon>Thermococcaceae</taxon>
        <taxon>Thermococcus</taxon>
    </lineage>
</organism>
<dbReference type="InterPro" id="IPR008927">
    <property type="entry name" value="6-PGluconate_DH-like_C_sf"/>
</dbReference>
<dbReference type="InterPro" id="IPR036220">
    <property type="entry name" value="UDP-Glc/GDP-Man_DH_C_sf"/>
</dbReference>
<dbReference type="SUPFAM" id="SSF52413">
    <property type="entry name" value="UDP-glucose/GDP-mannose dehydrogenase C-terminal domain"/>
    <property type="match status" value="1"/>
</dbReference>
<dbReference type="InterPro" id="IPR001732">
    <property type="entry name" value="UDP-Glc/GDP-Man_DH_N"/>
</dbReference>
<gene>
    <name evidence="9" type="ordered locus">TSIB_2032</name>
</gene>
<evidence type="ECO:0000313" key="9">
    <source>
        <dbReference type="EMBL" id="ACS91079.1"/>
    </source>
</evidence>
<dbReference type="OrthoDB" id="372050at2157"/>
<feature type="domain" description="UDP-glucose/GDP-mannose dehydrogenase C-terminal" evidence="8">
    <location>
        <begin position="335"/>
        <end position="431"/>
    </location>
</feature>
<evidence type="ECO:0000259" key="8">
    <source>
        <dbReference type="SMART" id="SM00984"/>
    </source>
</evidence>
<dbReference type="SMART" id="SM00984">
    <property type="entry name" value="UDPG_MGDP_dh_C"/>
    <property type="match status" value="1"/>
</dbReference>
<evidence type="ECO:0000256" key="2">
    <source>
        <dbReference type="ARBA" id="ARBA00016796"/>
    </source>
</evidence>
<dbReference type="GO" id="GO:0016628">
    <property type="term" value="F:oxidoreductase activity, acting on the CH-CH group of donors, NAD or NADP as acceptor"/>
    <property type="evidence" value="ECO:0007669"/>
    <property type="project" value="InterPro"/>
</dbReference>
<evidence type="ECO:0000256" key="5">
    <source>
        <dbReference type="ARBA" id="ARBA00030172"/>
    </source>
</evidence>
<evidence type="ECO:0000256" key="4">
    <source>
        <dbReference type="ARBA" id="ARBA00023027"/>
    </source>
</evidence>
<dbReference type="EMBL" id="CP001463">
    <property type="protein sequence ID" value="ACS91079.1"/>
    <property type="molecule type" value="Genomic_DNA"/>
</dbReference>
<evidence type="ECO:0000256" key="3">
    <source>
        <dbReference type="ARBA" id="ARBA00023002"/>
    </source>
</evidence>
<keyword evidence="4" id="KW-0520">NAD</keyword>
<dbReference type="Pfam" id="PF03720">
    <property type="entry name" value="UDPG_MGDP_dh_C"/>
    <property type="match status" value="1"/>
</dbReference>
<dbReference type="STRING" id="604354.TSIB_2032"/>
<dbReference type="GO" id="GO:0089714">
    <property type="term" value="F:UDP-N-acetyl-D-mannosamine dehydrogenase activity"/>
    <property type="evidence" value="ECO:0007669"/>
    <property type="project" value="UniProtKB-EC"/>
</dbReference>
<dbReference type="Pfam" id="PF00984">
    <property type="entry name" value="UDPG_MGDP_dh"/>
    <property type="match status" value="1"/>
</dbReference>
<dbReference type="Gene3D" id="3.40.50.720">
    <property type="entry name" value="NAD(P)-binding Rossmann-like Domain"/>
    <property type="match status" value="2"/>
</dbReference>
<dbReference type="PANTHER" id="PTHR43491:SF5">
    <property type="entry name" value="UDP-N-ACETYL-D-MANNOSAMINE DEHYDROGENASE"/>
    <property type="match status" value="1"/>
</dbReference>
<dbReference type="HOGENOM" id="CLU_023810_3_2_2"/>